<dbReference type="EMBL" id="AP017895">
    <property type="protein sequence ID" value="BAV86617.1"/>
    <property type="molecule type" value="Genomic_DNA"/>
</dbReference>
<dbReference type="Proteomes" id="UP000250241">
    <property type="component" value="Chromosome"/>
</dbReference>
<dbReference type="Gene3D" id="3.20.20.220">
    <property type="match status" value="1"/>
</dbReference>
<gene>
    <name evidence="9" type="ORF">RA11412_0318</name>
</gene>
<keyword evidence="4 8" id="KW-0285">Flavoprotein</keyword>
<dbReference type="GO" id="GO:0005829">
    <property type="term" value="C:cytosol"/>
    <property type="evidence" value="ECO:0007669"/>
    <property type="project" value="TreeGrafter"/>
</dbReference>
<dbReference type="GO" id="GO:0071949">
    <property type="term" value="F:FAD binding"/>
    <property type="evidence" value="ECO:0007669"/>
    <property type="project" value="TreeGrafter"/>
</dbReference>
<dbReference type="InterPro" id="IPR029041">
    <property type="entry name" value="FAD-linked_oxidoreductase-like"/>
</dbReference>
<dbReference type="UniPathway" id="UPA00193"/>
<dbReference type="GO" id="GO:0009086">
    <property type="term" value="P:methionine biosynthetic process"/>
    <property type="evidence" value="ECO:0007669"/>
    <property type="project" value="TreeGrafter"/>
</dbReference>
<evidence type="ECO:0000256" key="5">
    <source>
        <dbReference type="ARBA" id="ARBA00022827"/>
    </source>
</evidence>
<dbReference type="GO" id="GO:0035999">
    <property type="term" value="P:tetrahydrofolate interconversion"/>
    <property type="evidence" value="ECO:0007669"/>
    <property type="project" value="UniProtKB-UniPathway"/>
</dbReference>
<comment type="cofactor">
    <cofactor evidence="1 8">
        <name>FAD</name>
        <dbReference type="ChEBI" id="CHEBI:57692"/>
    </cofactor>
</comment>
<dbReference type="KEGG" id="raj:RA11412_0318"/>
<evidence type="ECO:0000256" key="7">
    <source>
        <dbReference type="ARBA" id="ARBA00048628"/>
    </source>
</evidence>
<evidence type="ECO:0000256" key="2">
    <source>
        <dbReference type="ARBA" id="ARBA00004777"/>
    </source>
</evidence>
<comment type="pathway">
    <text evidence="2 8">One-carbon metabolism; tetrahydrofolate interconversion.</text>
</comment>
<evidence type="ECO:0000313" key="9">
    <source>
        <dbReference type="EMBL" id="BAV86617.1"/>
    </source>
</evidence>
<keyword evidence="6 8" id="KW-0560">Oxidoreductase</keyword>
<name>A0A2Z5QW31_9MICC</name>
<evidence type="ECO:0000256" key="8">
    <source>
        <dbReference type="RuleBase" id="RU003862"/>
    </source>
</evidence>
<reference evidence="9 10" key="1">
    <citation type="submission" date="2016-10" db="EMBL/GenBank/DDBJ databases">
        <title>Genome sequence of Rothia aeria strain JCM11412.</title>
        <authorList>
            <person name="Nambu T."/>
        </authorList>
    </citation>
    <scope>NUCLEOTIDE SEQUENCE [LARGE SCALE GENOMIC DNA]</scope>
    <source>
        <strain evidence="9 10">JCM 11412</strain>
    </source>
</reference>
<dbReference type="PANTHER" id="PTHR45754:SF3">
    <property type="entry name" value="METHYLENETETRAHYDROFOLATE REDUCTASE (NADPH)"/>
    <property type="match status" value="1"/>
</dbReference>
<evidence type="ECO:0000256" key="3">
    <source>
        <dbReference type="ARBA" id="ARBA00006743"/>
    </source>
</evidence>
<accession>A0A2Z5QW31</accession>
<dbReference type="InterPro" id="IPR003171">
    <property type="entry name" value="Mehydrof_redctse-like"/>
</dbReference>
<dbReference type="CDD" id="cd00537">
    <property type="entry name" value="MTHFR"/>
    <property type="match status" value="1"/>
</dbReference>
<protein>
    <recommendedName>
        <fullName evidence="8">Methylenetetrahydrofolate reductase</fullName>
    </recommendedName>
</protein>
<comment type="catalytic activity">
    <reaction evidence="7">
        <text>(6S)-5-methyl-5,6,7,8-tetrahydrofolate + NAD(+) = (6R)-5,10-methylene-5,6,7,8-tetrahydrofolate + NADH + H(+)</text>
        <dbReference type="Rhea" id="RHEA:19821"/>
        <dbReference type="ChEBI" id="CHEBI:15378"/>
        <dbReference type="ChEBI" id="CHEBI:15636"/>
        <dbReference type="ChEBI" id="CHEBI:18608"/>
        <dbReference type="ChEBI" id="CHEBI:57540"/>
        <dbReference type="ChEBI" id="CHEBI:57945"/>
        <dbReference type="EC" id="1.5.1.54"/>
    </reaction>
    <physiologicalReaction direction="right-to-left" evidence="7">
        <dbReference type="Rhea" id="RHEA:19823"/>
    </physiologicalReaction>
</comment>
<proteinExistence type="inferred from homology"/>
<organism evidence="9 10">
    <name type="scientific">Rothia aeria</name>
    <dbReference type="NCBI Taxonomy" id="172042"/>
    <lineage>
        <taxon>Bacteria</taxon>
        <taxon>Bacillati</taxon>
        <taxon>Actinomycetota</taxon>
        <taxon>Actinomycetes</taxon>
        <taxon>Micrococcales</taxon>
        <taxon>Micrococcaceae</taxon>
        <taxon>Rothia</taxon>
    </lineage>
</organism>
<dbReference type="PANTHER" id="PTHR45754">
    <property type="entry name" value="METHYLENETETRAHYDROFOLATE REDUCTASE"/>
    <property type="match status" value="1"/>
</dbReference>
<evidence type="ECO:0000256" key="1">
    <source>
        <dbReference type="ARBA" id="ARBA00001974"/>
    </source>
</evidence>
<dbReference type="Pfam" id="PF02219">
    <property type="entry name" value="MTHFR"/>
    <property type="match status" value="1"/>
</dbReference>
<dbReference type="AlphaFoldDB" id="A0A2Z5QW31"/>
<comment type="similarity">
    <text evidence="3 8">Belongs to the methylenetetrahydrofolate reductase family.</text>
</comment>
<evidence type="ECO:0000313" key="10">
    <source>
        <dbReference type="Proteomes" id="UP000250241"/>
    </source>
</evidence>
<evidence type="ECO:0000256" key="6">
    <source>
        <dbReference type="ARBA" id="ARBA00023002"/>
    </source>
</evidence>
<dbReference type="GO" id="GO:0106312">
    <property type="term" value="F:methylenetetrahydrofolate reductase (NADH) activity"/>
    <property type="evidence" value="ECO:0007669"/>
    <property type="project" value="UniProtKB-EC"/>
</dbReference>
<sequence>MHKEFGVPSGTLLSGEHEGMKMTTVHPALSYELYPPRSHASCDSLLKTITELEQTNPDYVSVTYSGDAQRRQKTLALLDHLVHETSLNPLAHLICVGHSVADLERSVRLILGLGVRGFLALRGDIPPENTRPLELPFARYLVELIRRVEREDFAHLAAGKVSIGVAAYPHKHPESSSLLQDIEILLSKQRAGADFAITQVFFETERYSGLVDAARLAGVEIPIIPGIMPVTSLTRLTKLCELAGLEVPRELAHRLETASEPREMHRIGVEHALDQCRKVLDAGAPGLHFFTFNEHEAVLDVLEELDVPRYSNRFKLP</sequence>
<evidence type="ECO:0000256" key="4">
    <source>
        <dbReference type="ARBA" id="ARBA00022630"/>
    </source>
</evidence>
<keyword evidence="10" id="KW-1185">Reference proteome</keyword>
<dbReference type="SUPFAM" id="SSF51730">
    <property type="entry name" value="FAD-linked oxidoreductase"/>
    <property type="match status" value="1"/>
</dbReference>
<keyword evidence="5 8" id="KW-0274">FAD</keyword>